<keyword evidence="3" id="KW-1185">Reference proteome</keyword>
<comment type="caution">
    <text evidence="2">The sequence shown here is derived from an EMBL/GenBank/DDBJ whole genome shotgun (WGS) entry which is preliminary data.</text>
</comment>
<feature type="domain" description="Histidine kinase/HSP90-like ATPase" evidence="1">
    <location>
        <begin position="202"/>
        <end position="314"/>
    </location>
</feature>
<proteinExistence type="predicted"/>
<accession>A0ABW4JJW3</accession>
<dbReference type="GO" id="GO:0005524">
    <property type="term" value="F:ATP binding"/>
    <property type="evidence" value="ECO:0007669"/>
    <property type="project" value="UniProtKB-KW"/>
</dbReference>
<dbReference type="InterPro" id="IPR003594">
    <property type="entry name" value="HATPase_dom"/>
</dbReference>
<evidence type="ECO:0000259" key="1">
    <source>
        <dbReference type="Pfam" id="PF13581"/>
    </source>
</evidence>
<dbReference type="InterPro" id="IPR036890">
    <property type="entry name" value="HATPase_C_sf"/>
</dbReference>
<protein>
    <submittedName>
        <fullName evidence="2">ATP-binding protein</fullName>
    </submittedName>
</protein>
<evidence type="ECO:0000313" key="2">
    <source>
        <dbReference type="EMBL" id="MFD1676606.1"/>
    </source>
</evidence>
<dbReference type="Pfam" id="PF13581">
    <property type="entry name" value="HATPase_c_2"/>
    <property type="match status" value="1"/>
</dbReference>
<keyword evidence="2" id="KW-0067">ATP-binding</keyword>
<organism evidence="2 3">
    <name type="scientific">Alicyclobacillus fodiniaquatilis</name>
    <dbReference type="NCBI Taxonomy" id="1661150"/>
    <lineage>
        <taxon>Bacteria</taxon>
        <taxon>Bacillati</taxon>
        <taxon>Bacillota</taxon>
        <taxon>Bacilli</taxon>
        <taxon>Bacillales</taxon>
        <taxon>Alicyclobacillaceae</taxon>
        <taxon>Alicyclobacillus</taxon>
    </lineage>
</organism>
<evidence type="ECO:0000313" key="3">
    <source>
        <dbReference type="Proteomes" id="UP001597079"/>
    </source>
</evidence>
<name>A0ABW4JJW3_9BACL</name>
<gene>
    <name evidence="2" type="ORF">ACFSB2_18090</name>
</gene>
<dbReference type="RefSeq" id="WP_377944511.1">
    <property type="nucleotide sequence ID" value="NZ_JBHUCX010000073.1"/>
</dbReference>
<dbReference type="Proteomes" id="UP001597079">
    <property type="component" value="Unassembled WGS sequence"/>
</dbReference>
<reference evidence="3" key="1">
    <citation type="journal article" date="2019" name="Int. J. Syst. Evol. Microbiol.">
        <title>The Global Catalogue of Microorganisms (GCM) 10K type strain sequencing project: providing services to taxonomists for standard genome sequencing and annotation.</title>
        <authorList>
            <consortium name="The Broad Institute Genomics Platform"/>
            <consortium name="The Broad Institute Genome Sequencing Center for Infectious Disease"/>
            <person name="Wu L."/>
            <person name="Ma J."/>
        </authorList>
    </citation>
    <scope>NUCLEOTIDE SEQUENCE [LARGE SCALE GENOMIC DNA]</scope>
    <source>
        <strain evidence="3">CGMCC 1.12286</strain>
    </source>
</reference>
<dbReference type="Gene3D" id="3.30.565.10">
    <property type="entry name" value="Histidine kinase-like ATPase, C-terminal domain"/>
    <property type="match status" value="1"/>
</dbReference>
<dbReference type="SUPFAM" id="SSF55874">
    <property type="entry name" value="ATPase domain of HSP90 chaperone/DNA topoisomerase II/histidine kinase"/>
    <property type="match status" value="1"/>
</dbReference>
<keyword evidence="2" id="KW-0547">Nucleotide-binding</keyword>
<dbReference type="EMBL" id="JBHUCX010000073">
    <property type="protein sequence ID" value="MFD1676606.1"/>
    <property type="molecule type" value="Genomic_DNA"/>
</dbReference>
<sequence length="322" mass="36505">MKHFFDKMFRPPLKNNETLAVLPPLPAYLTRHEAQEKAVIGWIARRIGQLLPLDAEEMDLLFYTAFSYPFGDKQESEFDTILYFAEHLVHQGPSDGNVIEQVSDMMLTSRLETCLTRVAEEYHRDLSQDAKSQNATRQNDVGAYAPSDTMGDGWDQRVWQVYRDVIYAASQKKFLLITDQEVQQYLMGNIYLEMEIKERTDITKCREHANQVFSALEPNPSLIMSRLLVISEAVTNILKHAEYGKMTLVEDGQSIRAIIQDKGPGFSMDDLPNATLLAGYSTKKSLGQGFTLMMKMSDQVLLSTSPQGSTVILIFNKSQGKE</sequence>